<evidence type="ECO:0000313" key="1">
    <source>
        <dbReference type="EMBL" id="SJZ94123.1"/>
    </source>
</evidence>
<protein>
    <submittedName>
        <fullName evidence="1">Uncharacterized protein</fullName>
    </submittedName>
</protein>
<dbReference type="EMBL" id="FUWS01000004">
    <property type="protein sequence ID" value="SJZ94123.1"/>
    <property type="molecule type" value="Genomic_DNA"/>
</dbReference>
<evidence type="ECO:0000313" key="2">
    <source>
        <dbReference type="Proteomes" id="UP000190637"/>
    </source>
</evidence>
<dbReference type="Proteomes" id="UP000190637">
    <property type="component" value="Unassembled WGS sequence"/>
</dbReference>
<organism evidence="1 2">
    <name type="scientific">Marinactinospora thermotolerans DSM 45154</name>
    <dbReference type="NCBI Taxonomy" id="1122192"/>
    <lineage>
        <taxon>Bacteria</taxon>
        <taxon>Bacillati</taxon>
        <taxon>Actinomycetota</taxon>
        <taxon>Actinomycetes</taxon>
        <taxon>Streptosporangiales</taxon>
        <taxon>Nocardiopsidaceae</taxon>
        <taxon>Marinactinospora</taxon>
    </lineage>
</organism>
<dbReference type="AlphaFoldDB" id="A0A1T4PRF3"/>
<reference evidence="1 2" key="1">
    <citation type="submission" date="2017-02" db="EMBL/GenBank/DDBJ databases">
        <authorList>
            <person name="Peterson S.W."/>
        </authorList>
    </citation>
    <scope>NUCLEOTIDE SEQUENCE [LARGE SCALE GENOMIC DNA]</scope>
    <source>
        <strain evidence="1 2">DSM 45154</strain>
    </source>
</reference>
<proteinExistence type="predicted"/>
<gene>
    <name evidence="1" type="ORF">SAMN02745673_01959</name>
</gene>
<accession>A0A1T4PRF3</accession>
<sequence length="148" mass="16464">MTLHRLLPAEFPLWSLPAERSARTRWPAVSREGAVAFPERGLEAVRVLQPARRETRMAAYRTGVSPSSFGKRWIALPTSRGEDISSVSQRIVPAPRGIPIERLRERVGMRPAGAGSRFHSHDEYGTLAGRTEIRTRAVEPVTETLGLL</sequence>
<name>A0A1T4PRF3_9ACTN</name>
<keyword evidence="2" id="KW-1185">Reference proteome</keyword>